<accession>A0AA49A9H4</accession>
<evidence type="ECO:0000256" key="1">
    <source>
        <dbReference type="SAM" id="MobiDB-lite"/>
    </source>
</evidence>
<feature type="compositionally biased region" description="Pro residues" evidence="1">
    <location>
        <begin position="39"/>
        <end position="66"/>
    </location>
</feature>
<dbReference type="Proteomes" id="UP000662888">
    <property type="component" value="Chromosome"/>
</dbReference>
<feature type="region of interest" description="Disordered" evidence="1">
    <location>
        <begin position="20"/>
        <end position="67"/>
    </location>
</feature>
<dbReference type="EMBL" id="CP065053">
    <property type="protein sequence ID" value="QPI51241.1"/>
    <property type="molecule type" value="Genomic_DNA"/>
</dbReference>
<evidence type="ECO:0008006" key="4">
    <source>
        <dbReference type="Google" id="ProtNLM"/>
    </source>
</evidence>
<feature type="compositionally biased region" description="Low complexity" evidence="1">
    <location>
        <begin position="28"/>
        <end position="38"/>
    </location>
</feature>
<evidence type="ECO:0000313" key="3">
    <source>
        <dbReference type="Proteomes" id="UP000662888"/>
    </source>
</evidence>
<dbReference type="RefSeq" id="WP_206090859.1">
    <property type="nucleotide sequence ID" value="NZ_CP065053.1"/>
</dbReference>
<organism evidence="2 3">
    <name type="scientific">Massilia antarctica</name>
    <dbReference type="NCBI Taxonomy" id="2765360"/>
    <lineage>
        <taxon>Bacteria</taxon>
        <taxon>Pseudomonadati</taxon>
        <taxon>Pseudomonadota</taxon>
        <taxon>Betaproteobacteria</taxon>
        <taxon>Burkholderiales</taxon>
        <taxon>Oxalobacteraceae</taxon>
        <taxon>Telluria group</taxon>
        <taxon>Massilia</taxon>
    </lineage>
</organism>
<keyword evidence="3" id="KW-1185">Reference proteome</keyword>
<gene>
    <name evidence="2" type="ORF">IV454_06865</name>
</gene>
<protein>
    <recommendedName>
        <fullName evidence="4">Lipoprotein</fullName>
    </recommendedName>
</protein>
<sequence length="211" mass="21816">MMRLISRTMLLVALGGCGGDDKPPPAAPQALPLAAAAPVPEPVRPAPAPPSAPARAAPPPSAPPPNDIAQLRQEVASLRREVADLRMLLTRAPMAAAPAPLAAPQVAETSTVAPSETMFRAEQTDPAWSTYATSAVRAALARANAGLESQVRRLECRTKTCRVEINPTSADLLESSMAAVLANVAAAIPNMTATQVGSDDGSEATVLYLTR</sequence>
<name>A0AA49A9H4_9BURK</name>
<evidence type="ECO:0000313" key="2">
    <source>
        <dbReference type="EMBL" id="QPI51241.1"/>
    </source>
</evidence>
<proteinExistence type="predicted"/>
<reference evidence="2 3" key="1">
    <citation type="submission" date="2020-11" db="EMBL/GenBank/DDBJ databases">
        <authorList>
            <person name="Sun Q."/>
        </authorList>
    </citation>
    <scope>NUCLEOTIDE SEQUENCE [LARGE SCALE GENOMIC DNA]</scope>
    <source>
        <strain evidence="2 3">P8398</strain>
    </source>
</reference>